<organism evidence="2 3">
    <name type="scientific">Lentinus brumalis</name>
    <dbReference type="NCBI Taxonomy" id="2498619"/>
    <lineage>
        <taxon>Eukaryota</taxon>
        <taxon>Fungi</taxon>
        <taxon>Dikarya</taxon>
        <taxon>Basidiomycota</taxon>
        <taxon>Agaricomycotina</taxon>
        <taxon>Agaricomycetes</taxon>
        <taxon>Polyporales</taxon>
        <taxon>Polyporaceae</taxon>
        <taxon>Lentinus</taxon>
    </lineage>
</organism>
<dbReference type="AlphaFoldDB" id="A0A371CJY3"/>
<name>A0A371CJY3_9APHY</name>
<evidence type="ECO:0000313" key="3">
    <source>
        <dbReference type="Proteomes" id="UP000256964"/>
    </source>
</evidence>
<feature type="compositionally biased region" description="Low complexity" evidence="1">
    <location>
        <begin position="168"/>
        <end position="180"/>
    </location>
</feature>
<sequence length="270" mass="28817">MSGDSSPGTMPSAARAFLQPSVHSSPNSQNLMDAYMKRMVATPTHAAGEPILEFNDTRVVYHHFRTFAKTAARSSVLLSSSAHSAEDVHSAYLSLTEGLEGLRRALLRVYGLEDSSWLTASVGSPMPRLPSLLASMEGSLVLGAAPVPHGEGHTHAAAEEGPDVERAPSTPSESSLPLTPLAHDLDLGRETPGPPPCGAFPRMEVVVLSPESDSLIVPTSCPHEVEFPYSLAYPDTFALDEFASGQPVGIPVWVPSIEETIRLERASRIM</sequence>
<evidence type="ECO:0000313" key="2">
    <source>
        <dbReference type="EMBL" id="RDX40598.1"/>
    </source>
</evidence>
<dbReference type="Proteomes" id="UP000256964">
    <property type="component" value="Unassembled WGS sequence"/>
</dbReference>
<feature type="region of interest" description="Disordered" evidence="1">
    <location>
        <begin position="146"/>
        <end position="180"/>
    </location>
</feature>
<gene>
    <name evidence="2" type="ORF">OH76DRAFT_1490151</name>
</gene>
<reference evidence="2 3" key="1">
    <citation type="journal article" date="2018" name="Biotechnol. Biofuels">
        <title>Integrative visual omics of the white-rot fungus Polyporus brumalis exposes the biotechnological potential of its oxidative enzymes for delignifying raw plant biomass.</title>
        <authorList>
            <person name="Miyauchi S."/>
            <person name="Rancon A."/>
            <person name="Drula E."/>
            <person name="Hage H."/>
            <person name="Chaduli D."/>
            <person name="Favel A."/>
            <person name="Grisel S."/>
            <person name="Henrissat B."/>
            <person name="Herpoel-Gimbert I."/>
            <person name="Ruiz-Duenas F.J."/>
            <person name="Chevret D."/>
            <person name="Hainaut M."/>
            <person name="Lin J."/>
            <person name="Wang M."/>
            <person name="Pangilinan J."/>
            <person name="Lipzen A."/>
            <person name="Lesage-Meessen L."/>
            <person name="Navarro D."/>
            <person name="Riley R."/>
            <person name="Grigoriev I.V."/>
            <person name="Zhou S."/>
            <person name="Raouche S."/>
            <person name="Rosso M.N."/>
        </authorList>
    </citation>
    <scope>NUCLEOTIDE SEQUENCE [LARGE SCALE GENOMIC DNA]</scope>
    <source>
        <strain evidence="2 3">BRFM 1820</strain>
    </source>
</reference>
<dbReference type="EMBL" id="KZ857546">
    <property type="protein sequence ID" value="RDX40598.1"/>
    <property type="molecule type" value="Genomic_DNA"/>
</dbReference>
<feature type="region of interest" description="Disordered" evidence="1">
    <location>
        <begin position="1"/>
        <end position="25"/>
    </location>
</feature>
<protein>
    <submittedName>
        <fullName evidence="2">Uncharacterized protein</fullName>
    </submittedName>
</protein>
<accession>A0A371CJY3</accession>
<evidence type="ECO:0000256" key="1">
    <source>
        <dbReference type="SAM" id="MobiDB-lite"/>
    </source>
</evidence>
<keyword evidence="3" id="KW-1185">Reference proteome</keyword>
<feature type="compositionally biased region" description="Basic and acidic residues" evidence="1">
    <location>
        <begin position="150"/>
        <end position="166"/>
    </location>
</feature>
<dbReference type="OrthoDB" id="2757929at2759"/>
<proteinExistence type="predicted"/>